<dbReference type="AlphaFoldDB" id="A0AAD7ICC1"/>
<keyword evidence="4" id="KW-1185">Reference proteome</keyword>
<feature type="compositionally biased region" description="Polar residues" evidence="1">
    <location>
        <begin position="180"/>
        <end position="193"/>
    </location>
</feature>
<gene>
    <name evidence="3" type="ORF">B0H16DRAFT_89316</name>
</gene>
<dbReference type="Pfam" id="PF25597">
    <property type="entry name" value="SH3_retrovirus"/>
    <property type="match status" value="1"/>
</dbReference>
<evidence type="ECO:0000313" key="4">
    <source>
        <dbReference type="Proteomes" id="UP001215598"/>
    </source>
</evidence>
<dbReference type="InterPro" id="IPR057670">
    <property type="entry name" value="SH3_retrovirus"/>
</dbReference>
<proteinExistence type="predicted"/>
<evidence type="ECO:0000313" key="3">
    <source>
        <dbReference type="EMBL" id="KAJ7738718.1"/>
    </source>
</evidence>
<dbReference type="Proteomes" id="UP001215598">
    <property type="component" value="Unassembled WGS sequence"/>
</dbReference>
<comment type="caution">
    <text evidence="3">The sequence shown here is derived from an EMBL/GenBank/DDBJ whole genome shotgun (WGS) entry which is preliminary data.</text>
</comment>
<organism evidence="3 4">
    <name type="scientific">Mycena metata</name>
    <dbReference type="NCBI Taxonomy" id="1033252"/>
    <lineage>
        <taxon>Eukaryota</taxon>
        <taxon>Fungi</taxon>
        <taxon>Dikarya</taxon>
        <taxon>Basidiomycota</taxon>
        <taxon>Agaricomycotina</taxon>
        <taxon>Agaricomycetes</taxon>
        <taxon>Agaricomycetidae</taxon>
        <taxon>Agaricales</taxon>
        <taxon>Marasmiineae</taxon>
        <taxon>Mycenaceae</taxon>
        <taxon>Mycena</taxon>
    </lineage>
</organism>
<sequence>MVYSKKPDLSRLPEFGAKVWVHDPDGSKLGGRAQDGHWVGFDEVSSGHRIYIQGKHTIAVERSVKLDRDDVLVPIPGDLLFEGEQEEDNQPLPEISNPNTMHQPAVPPIPPTTPKQSPLHTPPRTPPTSTLLPMLPSVAELRKQLARKDPLGPDFEEPAVEETPAGRSQRVRKPLAYIQSLQSGAGRTSNCPSDPTVPKGIRVPAVVRHTSQGGVLGSSLTLRHAHESSIYPTLEKQEARIDRISQGGRTD</sequence>
<protein>
    <recommendedName>
        <fullName evidence="2">Retroviral polymerase SH3-like domain-containing protein</fullName>
    </recommendedName>
</protein>
<name>A0AAD7ICC1_9AGAR</name>
<dbReference type="EMBL" id="JARKIB010000110">
    <property type="protein sequence ID" value="KAJ7738718.1"/>
    <property type="molecule type" value="Genomic_DNA"/>
</dbReference>
<feature type="region of interest" description="Disordered" evidence="1">
    <location>
        <begin position="180"/>
        <end position="199"/>
    </location>
</feature>
<feature type="region of interest" description="Disordered" evidence="1">
    <location>
        <begin position="82"/>
        <end position="132"/>
    </location>
</feature>
<evidence type="ECO:0000259" key="2">
    <source>
        <dbReference type="Pfam" id="PF25597"/>
    </source>
</evidence>
<accession>A0AAD7ICC1</accession>
<feature type="region of interest" description="Disordered" evidence="1">
    <location>
        <begin position="231"/>
        <end position="251"/>
    </location>
</feature>
<evidence type="ECO:0000256" key="1">
    <source>
        <dbReference type="SAM" id="MobiDB-lite"/>
    </source>
</evidence>
<feature type="region of interest" description="Disordered" evidence="1">
    <location>
        <begin position="145"/>
        <end position="173"/>
    </location>
</feature>
<reference evidence="3" key="1">
    <citation type="submission" date="2023-03" db="EMBL/GenBank/DDBJ databases">
        <title>Massive genome expansion in bonnet fungi (Mycena s.s.) driven by repeated elements and novel gene families across ecological guilds.</title>
        <authorList>
            <consortium name="Lawrence Berkeley National Laboratory"/>
            <person name="Harder C.B."/>
            <person name="Miyauchi S."/>
            <person name="Viragh M."/>
            <person name="Kuo A."/>
            <person name="Thoen E."/>
            <person name="Andreopoulos B."/>
            <person name="Lu D."/>
            <person name="Skrede I."/>
            <person name="Drula E."/>
            <person name="Henrissat B."/>
            <person name="Morin E."/>
            <person name="Kohler A."/>
            <person name="Barry K."/>
            <person name="LaButti K."/>
            <person name="Morin E."/>
            <person name="Salamov A."/>
            <person name="Lipzen A."/>
            <person name="Mereny Z."/>
            <person name="Hegedus B."/>
            <person name="Baldrian P."/>
            <person name="Stursova M."/>
            <person name="Weitz H."/>
            <person name="Taylor A."/>
            <person name="Grigoriev I.V."/>
            <person name="Nagy L.G."/>
            <person name="Martin F."/>
            <person name="Kauserud H."/>
        </authorList>
    </citation>
    <scope>NUCLEOTIDE SEQUENCE</scope>
    <source>
        <strain evidence="3">CBHHK182m</strain>
    </source>
</reference>
<feature type="domain" description="Retroviral polymerase SH3-like" evidence="2">
    <location>
        <begin position="18"/>
        <end position="69"/>
    </location>
</feature>